<dbReference type="GeneID" id="22580048"/>
<dbReference type="RefSeq" id="XP_010755721.1">
    <property type="nucleotide sequence ID" value="XM_010757419.1"/>
</dbReference>
<evidence type="ECO:0000256" key="1">
    <source>
        <dbReference type="SAM" id="Coils"/>
    </source>
</evidence>
<dbReference type="KEGG" id="pbn:PADG_00165"/>
<reference evidence="2 3" key="1">
    <citation type="journal article" date="2011" name="PLoS Genet.">
        <title>Comparative genomic analysis of human fungal pathogens causing paracoccidioidomycosis.</title>
        <authorList>
            <person name="Desjardins C.A."/>
            <person name="Champion M.D."/>
            <person name="Holder J.W."/>
            <person name="Muszewska A."/>
            <person name="Goldberg J."/>
            <person name="Bailao A.M."/>
            <person name="Brigido M.M."/>
            <person name="Ferreira M.E."/>
            <person name="Garcia A.M."/>
            <person name="Grynberg M."/>
            <person name="Gujja S."/>
            <person name="Heiman D.I."/>
            <person name="Henn M.R."/>
            <person name="Kodira C.D."/>
            <person name="Leon-Narvaez H."/>
            <person name="Longo L.V."/>
            <person name="Ma L.J."/>
            <person name="Malavazi I."/>
            <person name="Matsuo A.L."/>
            <person name="Morais F.V."/>
            <person name="Pereira M."/>
            <person name="Rodriguez-Brito S."/>
            <person name="Sakthikumar S."/>
            <person name="Salem-Izacc S.M."/>
            <person name="Sykes S.M."/>
            <person name="Teixeira M.M."/>
            <person name="Vallejo M.C."/>
            <person name="Walter M.E."/>
            <person name="Yandava C."/>
            <person name="Young S."/>
            <person name="Zeng Q."/>
            <person name="Zucker J."/>
            <person name="Felipe M.S."/>
            <person name="Goldman G.H."/>
            <person name="Haas B.J."/>
            <person name="McEwen J.G."/>
            <person name="Nino-Vega G."/>
            <person name="Puccia R."/>
            <person name="San-Blas G."/>
            <person name="Soares C.M."/>
            <person name="Birren B.W."/>
            <person name="Cuomo C.A."/>
        </authorList>
    </citation>
    <scope>NUCLEOTIDE SEQUENCE [LARGE SCALE GENOMIC DNA]</scope>
    <source>
        <strain evidence="2 3">Pb18</strain>
    </source>
</reference>
<name>C1FZX5_PARBD</name>
<keyword evidence="3" id="KW-1185">Reference proteome</keyword>
<dbReference type="Proteomes" id="UP000001628">
    <property type="component" value="Unassembled WGS sequence"/>
</dbReference>
<keyword evidence="1" id="KW-0175">Coiled coil</keyword>
<organism evidence="2 3">
    <name type="scientific">Paracoccidioides brasiliensis (strain Pb18)</name>
    <dbReference type="NCBI Taxonomy" id="502780"/>
    <lineage>
        <taxon>Eukaryota</taxon>
        <taxon>Fungi</taxon>
        <taxon>Dikarya</taxon>
        <taxon>Ascomycota</taxon>
        <taxon>Pezizomycotina</taxon>
        <taxon>Eurotiomycetes</taxon>
        <taxon>Eurotiomycetidae</taxon>
        <taxon>Onygenales</taxon>
        <taxon>Ajellomycetaceae</taxon>
        <taxon>Paracoccidioides</taxon>
    </lineage>
</organism>
<dbReference type="OrthoDB" id="4369586at2759"/>
<gene>
    <name evidence="2" type="ORF">PADG_00165</name>
</gene>
<dbReference type="HOGENOM" id="CLU_2347298_0_0_1"/>
<dbReference type="AlphaFoldDB" id="C1FZX5"/>
<evidence type="ECO:0000313" key="3">
    <source>
        <dbReference type="Proteomes" id="UP000001628"/>
    </source>
</evidence>
<sequence>MTFEAIDEKGTATQRIYQTSSHLDWDTEALASQFYQRLKEEVKDEIAREKNKLNTLQGMIELAVQINNCMYEQCWEKKEQYFHNIRTQKKQSDSYRP</sequence>
<feature type="coiled-coil region" evidence="1">
    <location>
        <begin position="32"/>
        <end position="59"/>
    </location>
</feature>
<accession>C1FZX5</accession>
<proteinExistence type="predicted"/>
<evidence type="ECO:0000313" key="2">
    <source>
        <dbReference type="EMBL" id="EEH43876.2"/>
    </source>
</evidence>
<dbReference type="EMBL" id="KN275957">
    <property type="protein sequence ID" value="EEH43876.2"/>
    <property type="molecule type" value="Genomic_DNA"/>
</dbReference>
<dbReference type="VEuPathDB" id="FungiDB:PADG_00165"/>
<protein>
    <submittedName>
        <fullName evidence="2">Uncharacterized protein</fullName>
    </submittedName>
</protein>
<dbReference type="InParanoid" id="C1FZX5"/>